<accession>A0A917C4K9</accession>
<dbReference type="Proteomes" id="UP000606044">
    <property type="component" value="Unassembled WGS sequence"/>
</dbReference>
<keyword evidence="6" id="KW-1185">Reference proteome</keyword>
<dbReference type="InterPro" id="IPR006473">
    <property type="entry name" value="Peptidase_C58_Yopt"/>
</dbReference>
<protein>
    <recommendedName>
        <fullName evidence="4">Peptidase C58 YopT-type domain-containing protein</fullName>
    </recommendedName>
</protein>
<dbReference type="AlphaFoldDB" id="A0A917C4K9"/>
<sequence>MALVGGKDQKKYWFDEYLAGSFEQLDHLGEAEPEVQRGVCMATCVYWISHHMHYRSFFGGKKSTDVRIAFLKDKNRLLTIQRVQGGYKDAIKDHFTGSSDDDGYRTALSTFLKPYGLKVKATTGSVYLSPTVKYALTTRENYVQSTEGRFEDLVERLNTMTHAYHILNFDGVPGHTTCCYKSGGTRGKNTHLYIFDPNIGEMKVPADKIGEVLASTVYQYFSKEAYFSSLVAIEVEKNSTGGVT</sequence>
<evidence type="ECO:0000256" key="3">
    <source>
        <dbReference type="ARBA" id="ARBA00022807"/>
    </source>
</evidence>
<evidence type="ECO:0000256" key="2">
    <source>
        <dbReference type="ARBA" id="ARBA00022801"/>
    </source>
</evidence>
<feature type="domain" description="Peptidase C58 YopT-type" evidence="4">
    <location>
        <begin position="36"/>
        <end position="223"/>
    </location>
</feature>
<comment type="caution">
    <text evidence="5">The sequence shown here is derived from an EMBL/GenBank/DDBJ whole genome shotgun (WGS) entry which is preliminary data.</text>
</comment>
<dbReference type="InterPro" id="IPR038765">
    <property type="entry name" value="Papain-like_cys_pep_sf"/>
</dbReference>
<evidence type="ECO:0000313" key="5">
    <source>
        <dbReference type="EMBL" id="GGF71962.1"/>
    </source>
</evidence>
<evidence type="ECO:0000259" key="4">
    <source>
        <dbReference type="Pfam" id="PF03543"/>
    </source>
</evidence>
<name>A0A917C4K9_9HYPH</name>
<evidence type="ECO:0000313" key="6">
    <source>
        <dbReference type="Proteomes" id="UP000606044"/>
    </source>
</evidence>
<gene>
    <name evidence="5" type="ORF">GCM10007301_34640</name>
</gene>
<keyword evidence="1" id="KW-0645">Protease</keyword>
<dbReference type="RefSeq" id="WP_188580846.1">
    <property type="nucleotide sequence ID" value="NZ_BMCT01000005.1"/>
</dbReference>
<reference evidence="5" key="1">
    <citation type="journal article" date="2014" name="Int. J. Syst. Evol. Microbiol.">
        <title>Complete genome sequence of Corynebacterium casei LMG S-19264T (=DSM 44701T), isolated from a smear-ripened cheese.</title>
        <authorList>
            <consortium name="US DOE Joint Genome Institute (JGI-PGF)"/>
            <person name="Walter F."/>
            <person name="Albersmeier A."/>
            <person name="Kalinowski J."/>
            <person name="Ruckert C."/>
        </authorList>
    </citation>
    <scope>NUCLEOTIDE SEQUENCE</scope>
    <source>
        <strain evidence="5">CCM 7897</strain>
    </source>
</reference>
<dbReference type="SUPFAM" id="SSF54001">
    <property type="entry name" value="Cysteine proteinases"/>
    <property type="match status" value="1"/>
</dbReference>
<dbReference type="GO" id="GO:0006508">
    <property type="term" value="P:proteolysis"/>
    <property type="evidence" value="ECO:0007669"/>
    <property type="project" value="UniProtKB-KW"/>
</dbReference>
<dbReference type="Gene3D" id="3.90.70.20">
    <property type="match status" value="1"/>
</dbReference>
<dbReference type="GO" id="GO:0004197">
    <property type="term" value="F:cysteine-type endopeptidase activity"/>
    <property type="evidence" value="ECO:0007669"/>
    <property type="project" value="InterPro"/>
</dbReference>
<proteinExistence type="predicted"/>
<reference evidence="5" key="2">
    <citation type="submission" date="2020-09" db="EMBL/GenBank/DDBJ databases">
        <authorList>
            <person name="Sun Q."/>
            <person name="Sedlacek I."/>
        </authorList>
    </citation>
    <scope>NUCLEOTIDE SEQUENCE</scope>
    <source>
        <strain evidence="5">CCM 7897</strain>
    </source>
</reference>
<keyword evidence="3" id="KW-0788">Thiol protease</keyword>
<organism evidence="5 6">
    <name type="scientific">Azorhizobium oxalatiphilum</name>
    <dbReference type="NCBI Taxonomy" id="980631"/>
    <lineage>
        <taxon>Bacteria</taxon>
        <taxon>Pseudomonadati</taxon>
        <taxon>Pseudomonadota</taxon>
        <taxon>Alphaproteobacteria</taxon>
        <taxon>Hyphomicrobiales</taxon>
        <taxon>Xanthobacteraceae</taxon>
        <taxon>Azorhizobium</taxon>
    </lineage>
</organism>
<dbReference type="Pfam" id="PF03543">
    <property type="entry name" value="Peptidase_C58"/>
    <property type="match status" value="1"/>
</dbReference>
<keyword evidence="2" id="KW-0378">Hydrolase</keyword>
<dbReference type="EMBL" id="BMCT01000005">
    <property type="protein sequence ID" value="GGF71962.1"/>
    <property type="molecule type" value="Genomic_DNA"/>
</dbReference>
<evidence type="ECO:0000256" key="1">
    <source>
        <dbReference type="ARBA" id="ARBA00022670"/>
    </source>
</evidence>